<dbReference type="OrthoDB" id="8825892at2759"/>
<reference evidence="1 2" key="1">
    <citation type="submission" date="2020-02" db="EMBL/GenBank/DDBJ databases">
        <authorList>
            <person name="Ferguson B K."/>
        </authorList>
    </citation>
    <scope>NUCLEOTIDE SEQUENCE [LARGE SCALE GENOMIC DNA]</scope>
</reference>
<evidence type="ECO:0000313" key="1">
    <source>
        <dbReference type="EMBL" id="CAB0002396.1"/>
    </source>
</evidence>
<dbReference type="EMBL" id="CADCXU010012033">
    <property type="protein sequence ID" value="CAB0002396.1"/>
    <property type="molecule type" value="Genomic_DNA"/>
</dbReference>
<dbReference type="Proteomes" id="UP000479000">
    <property type="component" value="Unassembled WGS sequence"/>
</dbReference>
<sequence length="74" mass="8631">MKIVGNVRLYWPILNIRTFLCSRAVLEYLQDSPEAYLVIEKVDLKDEGLYKCDVTYVNIHDDCKGVNFINFTTL</sequence>
<evidence type="ECO:0008006" key="3">
    <source>
        <dbReference type="Google" id="ProtNLM"/>
    </source>
</evidence>
<proteinExistence type="predicted"/>
<name>A0A6H5GG10_9HEMI</name>
<organism evidence="1 2">
    <name type="scientific">Nesidiocoris tenuis</name>
    <dbReference type="NCBI Taxonomy" id="355587"/>
    <lineage>
        <taxon>Eukaryota</taxon>
        <taxon>Metazoa</taxon>
        <taxon>Ecdysozoa</taxon>
        <taxon>Arthropoda</taxon>
        <taxon>Hexapoda</taxon>
        <taxon>Insecta</taxon>
        <taxon>Pterygota</taxon>
        <taxon>Neoptera</taxon>
        <taxon>Paraneoptera</taxon>
        <taxon>Hemiptera</taxon>
        <taxon>Heteroptera</taxon>
        <taxon>Panheteroptera</taxon>
        <taxon>Cimicomorpha</taxon>
        <taxon>Miridae</taxon>
        <taxon>Dicyphina</taxon>
        <taxon>Nesidiocoris</taxon>
    </lineage>
</organism>
<protein>
    <recommendedName>
        <fullName evidence="3">Ig-like domain-containing protein</fullName>
    </recommendedName>
</protein>
<dbReference type="AlphaFoldDB" id="A0A6H5GG10"/>
<keyword evidence="2" id="KW-1185">Reference proteome</keyword>
<feature type="non-terminal residue" evidence="1">
    <location>
        <position position="74"/>
    </location>
</feature>
<gene>
    <name evidence="1" type="ORF">NTEN_LOCUS8183</name>
</gene>
<evidence type="ECO:0000313" key="2">
    <source>
        <dbReference type="Proteomes" id="UP000479000"/>
    </source>
</evidence>
<feature type="non-terminal residue" evidence="1">
    <location>
        <position position="1"/>
    </location>
</feature>
<accession>A0A6H5GG10</accession>